<evidence type="ECO:0000313" key="4">
    <source>
        <dbReference type="Proteomes" id="UP000469440"/>
    </source>
</evidence>
<name>A0A6N8I406_9FIRM</name>
<accession>A0A6N8I406</accession>
<evidence type="ECO:0000313" key="2">
    <source>
        <dbReference type="EMBL" id="MVB12233.1"/>
    </source>
</evidence>
<feature type="transmembrane region" description="Helical" evidence="1">
    <location>
        <begin position="12"/>
        <end position="32"/>
    </location>
</feature>
<organism evidence="2 4">
    <name type="scientific">Caproicibacter fermentans</name>
    <dbReference type="NCBI Taxonomy" id="2576756"/>
    <lineage>
        <taxon>Bacteria</taxon>
        <taxon>Bacillati</taxon>
        <taxon>Bacillota</taxon>
        <taxon>Clostridia</taxon>
        <taxon>Eubacteriales</taxon>
        <taxon>Acutalibacteraceae</taxon>
        <taxon>Caproicibacter</taxon>
    </lineage>
</organism>
<reference evidence="2 4" key="1">
    <citation type="submission" date="2019-09" db="EMBL/GenBank/DDBJ databases">
        <title>Genome sequence of Clostridium sp. EA1.</title>
        <authorList>
            <person name="Poehlein A."/>
            <person name="Bengelsdorf F.R."/>
            <person name="Daniel R."/>
        </authorList>
    </citation>
    <scope>NUCLEOTIDE SEQUENCE [LARGE SCALE GENOMIC DNA]</scope>
    <source>
        <strain evidence="2 4">EA1</strain>
    </source>
</reference>
<dbReference type="AlphaFoldDB" id="A0A6N8I406"/>
<sequence>MNQKKLSLRVSVFFLFSLPGAVMFVSGLYKAWSIPSKAFVLASDAVFLLLWGLLLFWYLKKGQPYDEMARSTAVSAASASWAVLAVLLAGVALYCIFTGGTIALTAAVMDFVLAGIDVLYALFFVLYDWRGSAV</sequence>
<keyword evidence="1" id="KW-0812">Transmembrane</keyword>
<feature type="transmembrane region" description="Helical" evidence="1">
    <location>
        <begin position="38"/>
        <end position="59"/>
    </location>
</feature>
<dbReference type="EMBL" id="VWXL01000084">
    <property type="protein sequence ID" value="MVB12233.1"/>
    <property type="molecule type" value="Genomic_DNA"/>
</dbReference>
<gene>
    <name evidence="2" type="ORF">CAFE_29650</name>
    <name evidence="3" type="ORF">HCR03_13150</name>
</gene>
<accession>A0A7G8T7S9</accession>
<feature type="transmembrane region" description="Helical" evidence="1">
    <location>
        <begin position="111"/>
        <end position="129"/>
    </location>
</feature>
<keyword evidence="1" id="KW-0472">Membrane</keyword>
<evidence type="ECO:0000256" key="1">
    <source>
        <dbReference type="SAM" id="Phobius"/>
    </source>
</evidence>
<feature type="transmembrane region" description="Helical" evidence="1">
    <location>
        <begin position="80"/>
        <end position="105"/>
    </location>
</feature>
<keyword evidence="1" id="KW-1133">Transmembrane helix</keyword>
<keyword evidence="4" id="KW-1185">Reference proteome</keyword>
<evidence type="ECO:0000313" key="3">
    <source>
        <dbReference type="EMBL" id="QNK39670.1"/>
    </source>
</evidence>
<proteinExistence type="predicted"/>
<dbReference type="KEGG" id="cfem:HCR03_13150"/>
<dbReference type="Proteomes" id="UP000469440">
    <property type="component" value="Unassembled WGS sequence"/>
</dbReference>
<dbReference type="Proteomes" id="UP000515909">
    <property type="component" value="Chromosome"/>
</dbReference>
<protein>
    <submittedName>
        <fullName evidence="2">Uncharacterized protein</fullName>
    </submittedName>
</protein>
<reference evidence="3 5" key="2">
    <citation type="submission" date="2020-08" db="EMBL/GenBank/DDBJ databases">
        <title>The isolate Caproiciproducens sp. 7D4C2 produces n-caproate at mildly acidic conditions from hexoses: genome and rBOX comparison with related strains and chain-elongating bacteria.</title>
        <authorList>
            <person name="Esquivel-Elizondo S."/>
            <person name="Bagci C."/>
            <person name="Temovska M."/>
            <person name="Jeon B.S."/>
            <person name="Bessarab I."/>
            <person name="Williams R.B.H."/>
            <person name="Huson D.H."/>
            <person name="Angenent L.T."/>
        </authorList>
    </citation>
    <scope>NUCLEOTIDE SEQUENCE [LARGE SCALE GENOMIC DNA]</scope>
    <source>
        <strain evidence="3 5">7D4C2</strain>
    </source>
</reference>
<dbReference type="EMBL" id="CP060286">
    <property type="protein sequence ID" value="QNK39670.1"/>
    <property type="molecule type" value="Genomic_DNA"/>
</dbReference>
<evidence type="ECO:0000313" key="5">
    <source>
        <dbReference type="Proteomes" id="UP000515909"/>
    </source>
</evidence>
<dbReference type="RefSeq" id="WP_066646693.1">
    <property type="nucleotide sequence ID" value="NZ_CP060286.1"/>
</dbReference>